<dbReference type="SUPFAM" id="SSF55073">
    <property type="entry name" value="Nucleotide cyclase"/>
    <property type="match status" value="1"/>
</dbReference>
<feature type="domain" description="PAC" evidence="3">
    <location>
        <begin position="240"/>
        <end position="292"/>
    </location>
</feature>
<dbReference type="InterPro" id="IPR029787">
    <property type="entry name" value="Nucleotide_cyclase"/>
</dbReference>
<dbReference type="InterPro" id="IPR001610">
    <property type="entry name" value="PAC"/>
</dbReference>
<dbReference type="Gene3D" id="3.30.450.20">
    <property type="entry name" value="PAS domain"/>
    <property type="match status" value="3"/>
</dbReference>
<dbReference type="InterPro" id="IPR035965">
    <property type="entry name" value="PAS-like_dom_sf"/>
</dbReference>
<evidence type="ECO:0000313" key="5">
    <source>
        <dbReference type="EMBL" id="SKA94629.1"/>
    </source>
</evidence>
<reference evidence="5 6" key="1">
    <citation type="submission" date="2017-02" db="EMBL/GenBank/DDBJ databases">
        <authorList>
            <person name="Peterson S.W."/>
        </authorList>
    </citation>
    <scope>NUCLEOTIDE SEQUENCE [LARGE SCALE GENOMIC DNA]</scope>
    <source>
        <strain evidence="5 6">DSM 16080</strain>
    </source>
</reference>
<dbReference type="PANTHER" id="PTHR44757">
    <property type="entry name" value="DIGUANYLATE CYCLASE DGCP"/>
    <property type="match status" value="1"/>
</dbReference>
<dbReference type="NCBIfam" id="TIGR00254">
    <property type="entry name" value="GGDEF"/>
    <property type="match status" value="1"/>
</dbReference>
<accession>A0A1T4XYL9</accession>
<dbReference type="CDD" id="cd01949">
    <property type="entry name" value="GGDEF"/>
    <property type="match status" value="1"/>
</dbReference>
<organism evidence="5 6">
    <name type="scientific">Paucidesulfovibrio gracilis DSM 16080</name>
    <dbReference type="NCBI Taxonomy" id="1121449"/>
    <lineage>
        <taxon>Bacteria</taxon>
        <taxon>Pseudomonadati</taxon>
        <taxon>Thermodesulfobacteriota</taxon>
        <taxon>Desulfovibrionia</taxon>
        <taxon>Desulfovibrionales</taxon>
        <taxon>Desulfovibrionaceae</taxon>
        <taxon>Paucidesulfovibrio</taxon>
    </lineage>
</organism>
<name>A0A1T4XYL9_9BACT</name>
<evidence type="ECO:0000259" key="3">
    <source>
        <dbReference type="PROSITE" id="PS50113"/>
    </source>
</evidence>
<dbReference type="OrthoDB" id="5460745at2"/>
<dbReference type="STRING" id="1121449.SAMN02745704_02593"/>
<keyword evidence="6" id="KW-1185">Reference proteome</keyword>
<dbReference type="SMART" id="SM00267">
    <property type="entry name" value="GGDEF"/>
    <property type="match status" value="1"/>
</dbReference>
<dbReference type="Pfam" id="PF00990">
    <property type="entry name" value="GGDEF"/>
    <property type="match status" value="1"/>
</dbReference>
<evidence type="ECO:0000259" key="2">
    <source>
        <dbReference type="PROSITE" id="PS50112"/>
    </source>
</evidence>
<dbReference type="FunFam" id="3.30.70.270:FF:000001">
    <property type="entry name" value="Diguanylate cyclase domain protein"/>
    <property type="match status" value="1"/>
</dbReference>
<evidence type="ECO:0000313" key="6">
    <source>
        <dbReference type="Proteomes" id="UP000190027"/>
    </source>
</evidence>
<evidence type="ECO:0000256" key="1">
    <source>
        <dbReference type="SAM" id="Coils"/>
    </source>
</evidence>
<feature type="domain" description="PAC" evidence="3">
    <location>
        <begin position="368"/>
        <end position="420"/>
    </location>
</feature>
<dbReference type="Pfam" id="PF08447">
    <property type="entry name" value="PAS_3"/>
    <property type="match status" value="3"/>
</dbReference>
<dbReference type="Proteomes" id="UP000190027">
    <property type="component" value="Unassembled WGS sequence"/>
</dbReference>
<dbReference type="EMBL" id="FUYC01000021">
    <property type="protein sequence ID" value="SKA94629.1"/>
    <property type="molecule type" value="Genomic_DNA"/>
</dbReference>
<dbReference type="NCBIfam" id="TIGR00229">
    <property type="entry name" value="sensory_box"/>
    <property type="match status" value="3"/>
</dbReference>
<gene>
    <name evidence="5" type="ORF">SAMN02745704_02593</name>
</gene>
<dbReference type="AlphaFoldDB" id="A0A1T4XYL9"/>
<dbReference type="PROSITE" id="PS50887">
    <property type="entry name" value="GGDEF"/>
    <property type="match status" value="1"/>
</dbReference>
<dbReference type="InterPro" id="IPR052155">
    <property type="entry name" value="Biofilm_reg_signaling"/>
</dbReference>
<proteinExistence type="predicted"/>
<dbReference type="InterPro" id="IPR043128">
    <property type="entry name" value="Rev_trsase/Diguanyl_cyclase"/>
</dbReference>
<dbReference type="PROSITE" id="PS50112">
    <property type="entry name" value="PAS"/>
    <property type="match status" value="1"/>
</dbReference>
<dbReference type="PANTHER" id="PTHR44757:SF2">
    <property type="entry name" value="BIOFILM ARCHITECTURE MAINTENANCE PROTEIN MBAA"/>
    <property type="match status" value="1"/>
</dbReference>
<feature type="domain" description="GGDEF" evidence="4">
    <location>
        <begin position="452"/>
        <end position="585"/>
    </location>
</feature>
<protein>
    <submittedName>
        <fullName evidence="5">PAS domain S-box-containing protein/diguanylate cyclase (GGDEF) domain-containing protein</fullName>
    </submittedName>
</protein>
<dbReference type="GO" id="GO:0003824">
    <property type="term" value="F:catalytic activity"/>
    <property type="evidence" value="ECO:0007669"/>
    <property type="project" value="UniProtKB-ARBA"/>
</dbReference>
<dbReference type="CDD" id="cd00130">
    <property type="entry name" value="PAS"/>
    <property type="match status" value="3"/>
</dbReference>
<dbReference type="RefSeq" id="WP_078718135.1">
    <property type="nucleotide sequence ID" value="NZ_FUYC01000021.1"/>
</dbReference>
<keyword evidence="1" id="KW-0175">Coiled coil</keyword>
<feature type="coiled-coil region" evidence="1">
    <location>
        <begin position="3"/>
        <end position="37"/>
    </location>
</feature>
<dbReference type="InterPro" id="IPR013655">
    <property type="entry name" value="PAS_fold_3"/>
</dbReference>
<dbReference type="PROSITE" id="PS50113">
    <property type="entry name" value="PAC"/>
    <property type="match status" value="3"/>
</dbReference>
<feature type="domain" description="PAC" evidence="3">
    <location>
        <begin position="112"/>
        <end position="164"/>
    </location>
</feature>
<dbReference type="SMART" id="SM00086">
    <property type="entry name" value="PAC"/>
    <property type="match status" value="3"/>
</dbReference>
<dbReference type="SUPFAM" id="SSF55785">
    <property type="entry name" value="PYP-like sensor domain (PAS domain)"/>
    <property type="match status" value="3"/>
</dbReference>
<dbReference type="Gene3D" id="2.10.70.100">
    <property type="match status" value="2"/>
</dbReference>
<sequence length="585" mass="67446">MADTKTNQEISALREENARLRRRLADMETACVQTDRESGVFLSGPLVLFKLKADSHWTFTYTSPNLLELTGYDPNELVQKGTTFQDMIHPADQPAVTTRISALLSGTQRSGTLPAFRLETKDRSIIWVQCHITILRDEADRPVWIVGYLLDISAQQNMQQELRRSRARLEMAQRLARTGSWSWYEDTGHIFWSDEVYRIYERDRSLGPPSYDEYFTLQHPLDRDRVRQTIRQTMREGGEYEIEHRIVLASGAIKHVLGIARVEHDERGRARGLFGTVQDITERKQAEEQQHAFTERIALASEAGGMGIWEWDLQSSELNWNNRMYTLYDIAPTEFSGLYDAWRQRVHPDDIAFTESSLWEALSEDKEWHHEFRIVLRDGSIRHIQAAARLHRERHGNSRRMVGINRDVTRSREAEHELRRLATTDALTGLLNRARFMQLAEREFERHKRYHTPLTMIMFDADHFKAVNDEHGHDVGDTVLRAIGEITRKQLREVDVLGRIGGEEFAVALPETTRTKGTLVAERIRTAIADTDVQTPGGRTVRFTISLGVAEAGREATRLSDLLRTADKALYKAKNNGRNRVEEFD</sequence>
<dbReference type="SMART" id="SM00091">
    <property type="entry name" value="PAS"/>
    <property type="match status" value="3"/>
</dbReference>
<evidence type="ECO:0000259" key="4">
    <source>
        <dbReference type="PROSITE" id="PS50887"/>
    </source>
</evidence>
<dbReference type="InterPro" id="IPR000014">
    <property type="entry name" value="PAS"/>
</dbReference>
<dbReference type="InterPro" id="IPR000700">
    <property type="entry name" value="PAS-assoc_C"/>
</dbReference>
<dbReference type="InterPro" id="IPR000160">
    <property type="entry name" value="GGDEF_dom"/>
</dbReference>
<dbReference type="Gene3D" id="3.30.70.270">
    <property type="match status" value="1"/>
</dbReference>
<feature type="domain" description="PAS" evidence="2">
    <location>
        <begin position="48"/>
        <end position="107"/>
    </location>
</feature>